<evidence type="ECO:0000256" key="3">
    <source>
        <dbReference type="ARBA" id="ARBA00022723"/>
    </source>
</evidence>
<dbReference type="GO" id="GO:0045329">
    <property type="term" value="P:carnitine biosynthetic process"/>
    <property type="evidence" value="ECO:0007669"/>
    <property type="project" value="TreeGrafter"/>
</dbReference>
<gene>
    <name evidence="9" type="ORF">CcaverHIS019_0202290</name>
</gene>
<name>A0AA48L1G2_9TREE</name>
<keyword evidence="6" id="KW-0408">Iron</keyword>
<dbReference type="GO" id="GO:0005739">
    <property type="term" value="C:mitochondrion"/>
    <property type="evidence" value="ECO:0007669"/>
    <property type="project" value="TreeGrafter"/>
</dbReference>
<dbReference type="GO" id="GO:0046872">
    <property type="term" value="F:metal ion binding"/>
    <property type="evidence" value="ECO:0007669"/>
    <property type="project" value="UniProtKB-KW"/>
</dbReference>
<dbReference type="SUPFAM" id="SSF51197">
    <property type="entry name" value="Clavaminate synthase-like"/>
    <property type="match status" value="1"/>
</dbReference>
<dbReference type="EMBL" id="AP028213">
    <property type="protein sequence ID" value="BEI88867.1"/>
    <property type="molecule type" value="Genomic_DNA"/>
</dbReference>
<dbReference type="Gene3D" id="3.30.2020.30">
    <property type="match status" value="1"/>
</dbReference>
<keyword evidence="5" id="KW-0560">Oxidoreductase</keyword>
<evidence type="ECO:0000256" key="2">
    <source>
        <dbReference type="ARBA" id="ARBA00008654"/>
    </source>
</evidence>
<evidence type="ECO:0000256" key="7">
    <source>
        <dbReference type="SAM" id="MobiDB-lite"/>
    </source>
</evidence>
<evidence type="ECO:0000256" key="6">
    <source>
        <dbReference type="ARBA" id="ARBA00023004"/>
    </source>
</evidence>
<dbReference type="RefSeq" id="XP_060454133.1">
    <property type="nucleotide sequence ID" value="XM_060597217.1"/>
</dbReference>
<protein>
    <recommendedName>
        <fullName evidence="8">TauD/TfdA-like domain-containing protein</fullName>
    </recommendedName>
</protein>
<accession>A0AA48L1G2</accession>
<dbReference type="AlphaFoldDB" id="A0AA48L1G2"/>
<dbReference type="PANTHER" id="PTHR10696:SF25">
    <property type="entry name" value="OXIDOREDUCTASE AIM17-RELATED"/>
    <property type="match status" value="1"/>
</dbReference>
<dbReference type="PANTHER" id="PTHR10696">
    <property type="entry name" value="GAMMA-BUTYROBETAINE HYDROXYLASE-RELATED"/>
    <property type="match status" value="1"/>
</dbReference>
<evidence type="ECO:0000256" key="1">
    <source>
        <dbReference type="ARBA" id="ARBA00001954"/>
    </source>
</evidence>
<dbReference type="KEGG" id="ccac:CcaHIS019_0202290"/>
<keyword evidence="10" id="KW-1185">Reference proteome</keyword>
<evidence type="ECO:0000313" key="10">
    <source>
        <dbReference type="Proteomes" id="UP001233271"/>
    </source>
</evidence>
<feature type="domain" description="TauD/TfdA-like" evidence="8">
    <location>
        <begin position="235"/>
        <end position="474"/>
    </location>
</feature>
<comment type="similarity">
    <text evidence="2">Belongs to the gamma-BBH/TMLD family.</text>
</comment>
<dbReference type="CDD" id="cd00250">
    <property type="entry name" value="CAS_like"/>
    <property type="match status" value="1"/>
</dbReference>
<dbReference type="Pfam" id="PF02668">
    <property type="entry name" value="TauD"/>
    <property type="match status" value="1"/>
</dbReference>
<sequence>MRRFARVPKLLPRPMPRSQARPAIAGCPPPRASPHLLRMLSTSPSTNIHNRDVHNAAAFAEAEQPAANDERVLFQTPDQVLSLGQGYLYYAGPAPATDVEAGVLNRVEGVLSLARLRDACPCPSCIHPSTRQKTHTSGEAAREVANLSEVQARMGEADGVPGLFVQWAEHEGFYPLGLIQRLLAGRVRGTSYIENTLQRKLWDRETFLRDAKNFYTEYSDLHAGKRGEKMDARPEALLRLLEQLQVYGLAVVRGLPTNKTGNQECALRDLAESVGLLRNTFYGETWDVRNVANSKNVAYTNLNLGLHVDLLYFALPPRFQMLHSLRNRVVGGESYFVDSFAAAQQLKSTRPELYASLQRNMIEYEYDNDGHYLSYQHPVLPEGDLAEPGLHSAINWSPPFQAPAVQRPVDVNGQATLEAEDEFYEACDAFQANLDDPKFRHEFLLKEGECVLFDNQRVLHARTAFRDKTDEEIMRDGTICVPGESTRWLKGCYLDGSTVWDKLAVLNEQVRGKKSI</sequence>
<dbReference type="Proteomes" id="UP001233271">
    <property type="component" value="Chromosome 2"/>
</dbReference>
<dbReference type="GO" id="GO:0051213">
    <property type="term" value="F:dioxygenase activity"/>
    <property type="evidence" value="ECO:0007669"/>
    <property type="project" value="UniProtKB-KW"/>
</dbReference>
<dbReference type="GeneID" id="85492738"/>
<organism evidence="9 10">
    <name type="scientific">Cutaneotrichosporon cavernicola</name>
    <dbReference type="NCBI Taxonomy" id="279322"/>
    <lineage>
        <taxon>Eukaryota</taxon>
        <taxon>Fungi</taxon>
        <taxon>Dikarya</taxon>
        <taxon>Basidiomycota</taxon>
        <taxon>Agaricomycotina</taxon>
        <taxon>Tremellomycetes</taxon>
        <taxon>Trichosporonales</taxon>
        <taxon>Trichosporonaceae</taxon>
        <taxon>Cutaneotrichosporon</taxon>
    </lineage>
</organism>
<dbReference type="Gene3D" id="3.60.130.10">
    <property type="entry name" value="Clavaminate synthase-like"/>
    <property type="match status" value="1"/>
</dbReference>
<keyword evidence="4" id="KW-0223">Dioxygenase</keyword>
<keyword evidence="3" id="KW-0479">Metal-binding</keyword>
<comment type="cofactor">
    <cofactor evidence="1">
        <name>Fe(2+)</name>
        <dbReference type="ChEBI" id="CHEBI:29033"/>
    </cofactor>
</comment>
<dbReference type="InterPro" id="IPR038492">
    <property type="entry name" value="GBBH-like_N_sf"/>
</dbReference>
<dbReference type="InterPro" id="IPR003819">
    <property type="entry name" value="TauD/TfdA-like"/>
</dbReference>
<dbReference type="InterPro" id="IPR050411">
    <property type="entry name" value="AlphaKG_dependent_hydroxylases"/>
</dbReference>
<reference evidence="9" key="1">
    <citation type="journal article" date="2023" name="BMC Genomics">
        <title>Chromosome-level genome assemblies of Cutaneotrichosporon spp. (Trichosporonales, Basidiomycota) reveal imbalanced evolution between nucleotide sequences and chromosome synteny.</title>
        <authorList>
            <person name="Kobayashi Y."/>
            <person name="Kayamori A."/>
            <person name="Aoki K."/>
            <person name="Shiwa Y."/>
            <person name="Matsutani M."/>
            <person name="Fujita N."/>
            <person name="Sugita T."/>
            <person name="Iwasaki W."/>
            <person name="Tanaka N."/>
            <person name="Takashima M."/>
        </authorList>
    </citation>
    <scope>NUCLEOTIDE SEQUENCE</scope>
    <source>
        <strain evidence="9">HIS019</strain>
    </source>
</reference>
<evidence type="ECO:0000256" key="4">
    <source>
        <dbReference type="ARBA" id="ARBA00022964"/>
    </source>
</evidence>
<dbReference type="InterPro" id="IPR042098">
    <property type="entry name" value="TauD-like_sf"/>
</dbReference>
<evidence type="ECO:0000259" key="8">
    <source>
        <dbReference type="Pfam" id="PF02668"/>
    </source>
</evidence>
<feature type="region of interest" description="Disordered" evidence="7">
    <location>
        <begin position="1"/>
        <end position="27"/>
    </location>
</feature>
<proteinExistence type="inferred from homology"/>
<evidence type="ECO:0000313" key="9">
    <source>
        <dbReference type="EMBL" id="BEI88867.1"/>
    </source>
</evidence>
<evidence type="ECO:0000256" key="5">
    <source>
        <dbReference type="ARBA" id="ARBA00023002"/>
    </source>
</evidence>